<protein>
    <submittedName>
        <fullName evidence="2">Uncharacterized protein</fullName>
    </submittedName>
</protein>
<reference evidence="2" key="7">
    <citation type="journal article" date="2005" name="Science">
        <title>The Transcriptional Landscape of the Mammalian Genome.</title>
        <authorList>
            <consortium name="The FANTOM Consortium"/>
            <consortium name="Riken Genome Exploration Research Group and Genome Science Group (Genome Network Project Core Group)"/>
        </authorList>
    </citation>
    <scope>NUCLEOTIDE SEQUENCE</scope>
    <source>
        <strain evidence="2">NOD</strain>
    </source>
</reference>
<dbReference type="MGI" id="MGI:1354736">
    <property type="gene designation" value="Kdm2a"/>
</dbReference>
<reference evidence="2" key="5">
    <citation type="journal article" date="2002" name="Nature">
        <title>Analysis of the mouse transcriptome based on functional annotation of 60,770 full-length cDNAs.</title>
        <authorList>
            <consortium name="The FANTOM Consortium and the RIKEN Genome Exploration Research Group Phase I and II Team"/>
        </authorList>
    </citation>
    <scope>NUCLEOTIDE SEQUENCE</scope>
    <source>
        <strain evidence="2">NOD</strain>
    </source>
</reference>
<reference evidence="2" key="6">
    <citation type="submission" date="2004-04" db="EMBL/GenBank/DDBJ databases">
        <authorList>
            <person name="Arakawa T."/>
            <person name="Carninci P."/>
            <person name="Fukuda S."/>
            <person name="Hashizume W."/>
            <person name="Hayashida K."/>
            <person name="Hori F."/>
            <person name="Iida J."/>
            <person name="Imamura K."/>
            <person name="Imotani K."/>
            <person name="Itoh M."/>
            <person name="Kanagawa S."/>
            <person name="Kawai J."/>
            <person name="Kojima M."/>
            <person name="Konno H."/>
            <person name="Murata M."/>
            <person name="Nakamura M."/>
            <person name="Ninomiya N."/>
            <person name="Nishiyori H."/>
            <person name="Nomura K."/>
            <person name="Ohno M."/>
            <person name="Sakazume N."/>
            <person name="Sano H."/>
            <person name="Sasaki D."/>
            <person name="Shibata K."/>
            <person name="Shiraki T."/>
            <person name="Tagami M."/>
            <person name="Tagami Y."/>
            <person name="Waki K."/>
            <person name="Watahiki A."/>
            <person name="Muramatsu M."/>
            <person name="Hayashizaki Y."/>
        </authorList>
    </citation>
    <scope>NUCLEOTIDE SEQUENCE</scope>
    <source>
        <strain evidence="2">NOD</strain>
    </source>
</reference>
<accession>Q3TE23</accession>
<feature type="compositionally biased region" description="Low complexity" evidence="1">
    <location>
        <begin position="124"/>
        <end position="142"/>
    </location>
</feature>
<reference evidence="2" key="4">
    <citation type="journal article" date="2001" name="Nature">
        <title>Functional annotation of a full-length mouse cDNA collection.</title>
        <authorList>
            <consortium name="The RIKEN Genome Exploration Research Group Phase II Team and the FANTOM Consortium"/>
        </authorList>
    </citation>
    <scope>NUCLEOTIDE SEQUENCE</scope>
    <source>
        <strain evidence="2">NOD</strain>
    </source>
</reference>
<sequence>EELCVCENLTGSKWRRLLQRILLCEGNNTPPRQRRRRRRRAAEHLSSSRARRGCFPPGQWALRVEGQRQGAHPPESLLCYWGVAGGVRGIVPQRGAPAQGTTQRQPKAPGQGASLLPPSPPPGAGARVPGGRAARGASAGRVSADRPRFLGFGSGCGRLRVPRGGCFPRPG</sequence>
<reference evidence="2" key="3">
    <citation type="journal article" date="2000" name="Genome Res.">
        <title>RIKEN integrated sequence analysis (RISA) system--384-format sequencing pipeline with 384 multicapillary sequencer.</title>
        <authorList>
            <person name="Shibata K."/>
            <person name="Itoh M."/>
            <person name="Aizawa K."/>
            <person name="Nagaoka S."/>
            <person name="Sasaki N."/>
            <person name="Carninci P."/>
            <person name="Konno H."/>
            <person name="Akiyama J."/>
            <person name="Nishi K."/>
            <person name="Kitsunai T."/>
            <person name="Tashiro H."/>
            <person name="Itoh M."/>
            <person name="Sumi N."/>
            <person name="Ishii Y."/>
            <person name="Nakamura S."/>
            <person name="Hazama M."/>
            <person name="Nishine T."/>
            <person name="Harada A."/>
            <person name="Yamamoto R."/>
            <person name="Matsumoto H."/>
            <person name="Sakaguchi S."/>
            <person name="Ikegami T."/>
            <person name="Kashiwagi K."/>
            <person name="Fujiwake S."/>
            <person name="Inoue K."/>
            <person name="Togawa Y."/>
            <person name="Izawa M."/>
            <person name="Ohara E."/>
            <person name="Watahiki M."/>
            <person name="Yoneda Y."/>
            <person name="Ishikawa T."/>
            <person name="Ozawa K."/>
            <person name="Tanaka T."/>
            <person name="Matsuura S."/>
            <person name="Kawai J."/>
            <person name="Okazaki Y."/>
            <person name="Muramatsu M."/>
            <person name="Inoue Y."/>
            <person name="Kira A."/>
            <person name="Hayashizaki Y."/>
        </authorList>
    </citation>
    <scope>NUCLEOTIDE SEQUENCE</scope>
    <source>
        <strain evidence="2">NOD</strain>
    </source>
</reference>
<feature type="region of interest" description="Disordered" evidence="1">
    <location>
        <begin position="90"/>
        <end position="155"/>
    </location>
</feature>
<organism evidence="2">
    <name type="scientific">Mus musculus</name>
    <name type="common">Mouse</name>
    <dbReference type="NCBI Taxonomy" id="10090"/>
    <lineage>
        <taxon>Eukaryota</taxon>
        <taxon>Metazoa</taxon>
        <taxon>Chordata</taxon>
        <taxon>Craniata</taxon>
        <taxon>Vertebrata</taxon>
        <taxon>Euteleostomi</taxon>
        <taxon>Mammalia</taxon>
        <taxon>Eutheria</taxon>
        <taxon>Euarchontoglires</taxon>
        <taxon>Glires</taxon>
        <taxon>Rodentia</taxon>
        <taxon>Myomorpha</taxon>
        <taxon>Muroidea</taxon>
        <taxon>Muridae</taxon>
        <taxon>Murinae</taxon>
        <taxon>Mus</taxon>
        <taxon>Mus</taxon>
    </lineage>
</organism>
<gene>
    <name evidence="3" type="primary">Kdm2a</name>
</gene>
<evidence type="ECO:0000256" key="1">
    <source>
        <dbReference type="SAM" id="MobiDB-lite"/>
    </source>
</evidence>
<dbReference type="AGR" id="MGI:1354736"/>
<reference evidence="2" key="2">
    <citation type="journal article" date="2000" name="Genome Res.">
        <title>Normalization and subtraction of cap-trapper-selected cDNAs to prepare full-length cDNA libraries for rapid discovery of new genes.</title>
        <authorList>
            <person name="Carninci P."/>
            <person name="Shibata Y."/>
            <person name="Hayatsu N."/>
            <person name="Sugahara Y."/>
            <person name="Shibata K."/>
            <person name="Itoh M."/>
            <person name="Konno H."/>
            <person name="Okazaki Y."/>
            <person name="Muramatsu M."/>
            <person name="Hayashizaki Y."/>
        </authorList>
    </citation>
    <scope>NUCLEOTIDE SEQUENCE</scope>
    <source>
        <strain evidence="2">NOD</strain>
    </source>
</reference>
<proteinExistence type="evidence at transcript level"/>
<evidence type="ECO:0000313" key="3">
    <source>
        <dbReference type="MGI" id="MGI:1354736"/>
    </source>
</evidence>
<feature type="region of interest" description="Disordered" evidence="1">
    <location>
        <begin position="27"/>
        <end position="52"/>
    </location>
</feature>
<dbReference type="AlphaFoldDB" id="Q3TE23"/>
<name>Q3TE23_MOUSE</name>
<dbReference type="EMBL" id="AK169873">
    <property type="protein sequence ID" value="BAE41425.1"/>
    <property type="molecule type" value="mRNA"/>
</dbReference>
<feature type="compositionally biased region" description="Basic residues" evidence="1">
    <location>
        <begin position="32"/>
        <end position="41"/>
    </location>
</feature>
<reference evidence="2" key="1">
    <citation type="journal article" date="1999" name="Methods Enzymol.">
        <title>High-efficiency full-length cDNA cloning.</title>
        <authorList>
            <person name="Carninci P."/>
            <person name="Hayashizaki Y."/>
        </authorList>
    </citation>
    <scope>NUCLEOTIDE SEQUENCE</scope>
    <source>
        <strain evidence="2">NOD</strain>
    </source>
</reference>
<reference evidence="2" key="8">
    <citation type="journal article" date="2005" name="Science">
        <title>Antisense Transcription in the Mammalian Transcriptome.</title>
        <authorList>
            <consortium name="RIKEN Genome Exploration Research Group and Genome Science Group (Genome Network Project Core Group) and the FANTOM Consortium"/>
        </authorList>
    </citation>
    <scope>NUCLEOTIDE SEQUENCE</scope>
    <source>
        <strain evidence="2">NOD</strain>
    </source>
</reference>
<feature type="non-terminal residue" evidence="2">
    <location>
        <position position="1"/>
    </location>
</feature>
<evidence type="ECO:0000313" key="2">
    <source>
        <dbReference type="EMBL" id="BAE41425.1"/>
    </source>
</evidence>